<dbReference type="PANTHER" id="PTHR10963:SF24">
    <property type="entry name" value="GLYCOSIDASE C21B10.07-RELATED"/>
    <property type="match status" value="1"/>
</dbReference>
<dbReference type="PANTHER" id="PTHR10963">
    <property type="entry name" value="GLYCOSYL HYDROLASE-RELATED"/>
    <property type="match status" value="1"/>
</dbReference>
<dbReference type="GO" id="GO:0009251">
    <property type="term" value="P:glucan catabolic process"/>
    <property type="evidence" value="ECO:0007669"/>
    <property type="project" value="TreeGrafter"/>
</dbReference>
<feature type="non-terminal residue" evidence="9">
    <location>
        <position position="371"/>
    </location>
</feature>
<gene>
    <name evidence="9" type="ORF">K452DRAFT_266669</name>
</gene>
<dbReference type="InterPro" id="IPR000757">
    <property type="entry name" value="Beta-glucanase-like"/>
</dbReference>
<evidence type="ECO:0000259" key="8">
    <source>
        <dbReference type="PROSITE" id="PS51762"/>
    </source>
</evidence>
<dbReference type="EC" id="3.2.1.6" evidence="3"/>
<dbReference type="Proteomes" id="UP000799438">
    <property type="component" value="Unassembled WGS sequence"/>
</dbReference>
<feature type="chain" id="PRO_5025381190" description="endo-1,3(4)-beta-glucanase" evidence="7">
    <location>
        <begin position="20"/>
        <end position="371"/>
    </location>
</feature>
<dbReference type="AlphaFoldDB" id="A0A6A6BLV6"/>
<keyword evidence="5" id="KW-0326">Glycosidase</keyword>
<feature type="compositionally biased region" description="Acidic residues" evidence="6">
    <location>
        <begin position="222"/>
        <end position="233"/>
    </location>
</feature>
<evidence type="ECO:0000256" key="1">
    <source>
        <dbReference type="ARBA" id="ARBA00000124"/>
    </source>
</evidence>
<evidence type="ECO:0000256" key="4">
    <source>
        <dbReference type="ARBA" id="ARBA00022801"/>
    </source>
</evidence>
<evidence type="ECO:0000256" key="2">
    <source>
        <dbReference type="ARBA" id="ARBA00006865"/>
    </source>
</evidence>
<name>A0A6A6BLV6_9PEZI</name>
<keyword evidence="7" id="KW-0732">Signal</keyword>
<accession>A0A6A6BLV6</accession>
<dbReference type="CDD" id="cd02181">
    <property type="entry name" value="GH16_fungal_Lam16A_glucanase"/>
    <property type="match status" value="1"/>
</dbReference>
<keyword evidence="4 9" id="KW-0378">Hydrolase</keyword>
<dbReference type="EMBL" id="ML995479">
    <property type="protein sequence ID" value="KAF2144668.1"/>
    <property type="molecule type" value="Genomic_DNA"/>
</dbReference>
<evidence type="ECO:0000313" key="9">
    <source>
        <dbReference type="EMBL" id="KAF2144668.1"/>
    </source>
</evidence>
<keyword evidence="10" id="KW-1185">Reference proteome</keyword>
<feature type="domain" description="GH16" evidence="8">
    <location>
        <begin position="1"/>
        <end position="232"/>
    </location>
</feature>
<dbReference type="GeneID" id="54296297"/>
<evidence type="ECO:0000256" key="6">
    <source>
        <dbReference type="SAM" id="MobiDB-lite"/>
    </source>
</evidence>
<dbReference type="InterPro" id="IPR013320">
    <property type="entry name" value="ConA-like_dom_sf"/>
</dbReference>
<comment type="catalytic activity">
    <reaction evidence="1">
        <text>Endohydrolysis of (1-&gt;3)- or (1-&gt;4)-linkages in beta-D-glucans when the glucose residue whose reducing group is involved in the linkage to be hydrolyzed is itself substituted at C-3.</text>
        <dbReference type="EC" id="3.2.1.6"/>
    </reaction>
</comment>
<reference evidence="9" key="1">
    <citation type="journal article" date="2020" name="Stud. Mycol.">
        <title>101 Dothideomycetes genomes: a test case for predicting lifestyles and emergence of pathogens.</title>
        <authorList>
            <person name="Haridas S."/>
            <person name="Albert R."/>
            <person name="Binder M."/>
            <person name="Bloem J."/>
            <person name="Labutti K."/>
            <person name="Salamov A."/>
            <person name="Andreopoulos B."/>
            <person name="Baker S."/>
            <person name="Barry K."/>
            <person name="Bills G."/>
            <person name="Bluhm B."/>
            <person name="Cannon C."/>
            <person name="Castanera R."/>
            <person name="Culley D."/>
            <person name="Daum C."/>
            <person name="Ezra D."/>
            <person name="Gonzalez J."/>
            <person name="Henrissat B."/>
            <person name="Kuo A."/>
            <person name="Liang C."/>
            <person name="Lipzen A."/>
            <person name="Lutzoni F."/>
            <person name="Magnuson J."/>
            <person name="Mondo S."/>
            <person name="Nolan M."/>
            <person name="Ohm R."/>
            <person name="Pangilinan J."/>
            <person name="Park H.-J."/>
            <person name="Ramirez L."/>
            <person name="Alfaro M."/>
            <person name="Sun H."/>
            <person name="Tritt A."/>
            <person name="Yoshinaga Y."/>
            <person name="Zwiers L.-H."/>
            <person name="Turgeon B."/>
            <person name="Goodwin S."/>
            <person name="Spatafora J."/>
            <person name="Crous P."/>
            <person name="Grigoriev I."/>
        </authorList>
    </citation>
    <scope>NUCLEOTIDE SEQUENCE</scope>
    <source>
        <strain evidence="9">CBS 121167</strain>
    </source>
</reference>
<comment type="similarity">
    <text evidence="2">Belongs to the glycosyl hydrolase 16 family.</text>
</comment>
<dbReference type="InterPro" id="IPR050546">
    <property type="entry name" value="Glycosyl_Hydrlase_16"/>
</dbReference>
<feature type="region of interest" description="Disordered" evidence="6">
    <location>
        <begin position="203"/>
        <end position="241"/>
    </location>
</feature>
<proteinExistence type="inferred from homology"/>
<sequence length="371" mass="41137">MPRLSAVLAIAVFAWGASAEYVLVDDYAPRTFFNKFDFFTEGDPTGGTVRYQSRENAERLGLITTTEESSIIDVDYENVSPNGRAAVRLESKTSYQKGLLVVDVKHMPGGICGVWPALWTLGSGTWPNHGEIDIIEGVNIQKQNLMTLHTSSGCTIDGQNSYSGGGGGITNTPGTNFKPSGVRFTGNLTTANCDVKAPGQSANMGCQFEAPQNPRKLTPRYDEDEEEDEDSDSSDAVYAPTYGPAFNKNGGGIFAMEWTTDGIKIFFFPHKRRQDLHPMLRTATDDSRWGDPQAHFKGSGCDFERHFQMHRIVLNTDFCGEWAGQPHIWQEGCAAKTGSSTCQEYVINNPEAFKEAYWEIRSMRWYQWNGG</sequence>
<evidence type="ECO:0000313" key="10">
    <source>
        <dbReference type="Proteomes" id="UP000799438"/>
    </source>
</evidence>
<dbReference type="OrthoDB" id="192832at2759"/>
<evidence type="ECO:0000256" key="7">
    <source>
        <dbReference type="SAM" id="SignalP"/>
    </source>
</evidence>
<dbReference type="PROSITE" id="PS51762">
    <property type="entry name" value="GH16_2"/>
    <property type="match status" value="1"/>
</dbReference>
<dbReference type="Gene3D" id="2.60.120.200">
    <property type="match status" value="1"/>
</dbReference>
<dbReference type="RefSeq" id="XP_033400380.1">
    <property type="nucleotide sequence ID" value="XM_033538801.1"/>
</dbReference>
<organism evidence="9 10">
    <name type="scientific">Aplosporella prunicola CBS 121167</name>
    <dbReference type="NCBI Taxonomy" id="1176127"/>
    <lineage>
        <taxon>Eukaryota</taxon>
        <taxon>Fungi</taxon>
        <taxon>Dikarya</taxon>
        <taxon>Ascomycota</taxon>
        <taxon>Pezizomycotina</taxon>
        <taxon>Dothideomycetes</taxon>
        <taxon>Dothideomycetes incertae sedis</taxon>
        <taxon>Botryosphaeriales</taxon>
        <taxon>Aplosporellaceae</taxon>
        <taxon>Aplosporella</taxon>
    </lineage>
</organism>
<feature type="signal peptide" evidence="7">
    <location>
        <begin position="1"/>
        <end position="19"/>
    </location>
</feature>
<protein>
    <recommendedName>
        <fullName evidence="3">endo-1,3(4)-beta-glucanase</fullName>
        <ecNumber evidence="3">3.2.1.6</ecNumber>
    </recommendedName>
</protein>
<dbReference type="GO" id="GO:0052861">
    <property type="term" value="F:endo-1,3(4)-beta-glucanase activity"/>
    <property type="evidence" value="ECO:0007669"/>
    <property type="project" value="UniProtKB-EC"/>
</dbReference>
<dbReference type="FunFam" id="2.60.120.200:FF:000114">
    <property type="entry name" value="Probable endo-1,3(4)-beta-glucanase NFIA_089530"/>
    <property type="match status" value="1"/>
</dbReference>
<evidence type="ECO:0000256" key="5">
    <source>
        <dbReference type="ARBA" id="ARBA00023295"/>
    </source>
</evidence>
<evidence type="ECO:0000256" key="3">
    <source>
        <dbReference type="ARBA" id="ARBA00012599"/>
    </source>
</evidence>
<dbReference type="Pfam" id="PF26113">
    <property type="entry name" value="GH16_XgeA"/>
    <property type="match status" value="2"/>
</dbReference>
<dbReference type="SUPFAM" id="SSF49899">
    <property type="entry name" value="Concanavalin A-like lectins/glucanases"/>
    <property type="match status" value="1"/>
</dbReference>